<dbReference type="EMBL" id="VSRR010018204">
    <property type="protein sequence ID" value="MPC61089.1"/>
    <property type="molecule type" value="Genomic_DNA"/>
</dbReference>
<protein>
    <submittedName>
        <fullName evidence="1">Uncharacterized protein</fullName>
    </submittedName>
</protein>
<comment type="caution">
    <text evidence="1">The sequence shown here is derived from an EMBL/GenBank/DDBJ whole genome shotgun (WGS) entry which is preliminary data.</text>
</comment>
<organism evidence="1 2">
    <name type="scientific">Portunus trituberculatus</name>
    <name type="common">Swimming crab</name>
    <name type="synonym">Neptunus trituberculatus</name>
    <dbReference type="NCBI Taxonomy" id="210409"/>
    <lineage>
        <taxon>Eukaryota</taxon>
        <taxon>Metazoa</taxon>
        <taxon>Ecdysozoa</taxon>
        <taxon>Arthropoda</taxon>
        <taxon>Crustacea</taxon>
        <taxon>Multicrustacea</taxon>
        <taxon>Malacostraca</taxon>
        <taxon>Eumalacostraca</taxon>
        <taxon>Eucarida</taxon>
        <taxon>Decapoda</taxon>
        <taxon>Pleocyemata</taxon>
        <taxon>Brachyura</taxon>
        <taxon>Eubrachyura</taxon>
        <taxon>Portunoidea</taxon>
        <taxon>Portunidae</taxon>
        <taxon>Portuninae</taxon>
        <taxon>Portunus</taxon>
    </lineage>
</organism>
<dbReference type="AlphaFoldDB" id="A0A5B7GU24"/>
<evidence type="ECO:0000313" key="2">
    <source>
        <dbReference type="Proteomes" id="UP000324222"/>
    </source>
</evidence>
<sequence>MSSYTVGFAQQTKDSISYASCIRGSPQPLTHTFSSYDCSSIYCDIHCMNRSSLSGMEEATPLILGDTASF</sequence>
<gene>
    <name evidence="1" type="ORF">E2C01_055152</name>
</gene>
<proteinExistence type="predicted"/>
<accession>A0A5B7GU24</accession>
<name>A0A5B7GU24_PORTR</name>
<evidence type="ECO:0000313" key="1">
    <source>
        <dbReference type="EMBL" id="MPC61089.1"/>
    </source>
</evidence>
<reference evidence="1 2" key="1">
    <citation type="submission" date="2019-05" db="EMBL/GenBank/DDBJ databases">
        <title>Another draft genome of Portunus trituberculatus and its Hox gene families provides insights of decapod evolution.</title>
        <authorList>
            <person name="Jeong J.-H."/>
            <person name="Song I."/>
            <person name="Kim S."/>
            <person name="Choi T."/>
            <person name="Kim D."/>
            <person name="Ryu S."/>
            <person name="Kim W."/>
        </authorList>
    </citation>
    <scope>NUCLEOTIDE SEQUENCE [LARGE SCALE GENOMIC DNA]</scope>
    <source>
        <tissue evidence="1">Muscle</tissue>
    </source>
</reference>
<keyword evidence="2" id="KW-1185">Reference proteome</keyword>
<dbReference type="Proteomes" id="UP000324222">
    <property type="component" value="Unassembled WGS sequence"/>
</dbReference>